<dbReference type="AlphaFoldDB" id="A0A914UI90"/>
<name>A0A914UI90_9BILA</name>
<reference evidence="2" key="1">
    <citation type="submission" date="2022-11" db="UniProtKB">
        <authorList>
            <consortium name="WormBaseParasite"/>
        </authorList>
    </citation>
    <scope>IDENTIFICATION</scope>
</reference>
<sequence>MVRFGVVLHFGHFSVASDRQSVGSSTLLSSSVQGEKMRIWVALLLFVCLILDQSEAVGLSRYGRSDEPPVRRAVLSRYGRAVLSRYGKRSSPVGGRYGKRSDPGTGEFILCRYTGVLNYVDCMPSE</sequence>
<protein>
    <submittedName>
        <fullName evidence="2">Uncharacterized protein</fullName>
    </submittedName>
</protein>
<organism evidence="1 2">
    <name type="scientific">Plectus sambesii</name>
    <dbReference type="NCBI Taxonomy" id="2011161"/>
    <lineage>
        <taxon>Eukaryota</taxon>
        <taxon>Metazoa</taxon>
        <taxon>Ecdysozoa</taxon>
        <taxon>Nematoda</taxon>
        <taxon>Chromadorea</taxon>
        <taxon>Plectida</taxon>
        <taxon>Plectina</taxon>
        <taxon>Plectoidea</taxon>
        <taxon>Plectidae</taxon>
        <taxon>Plectus</taxon>
    </lineage>
</organism>
<dbReference type="Proteomes" id="UP000887566">
    <property type="component" value="Unplaced"/>
</dbReference>
<keyword evidence="1" id="KW-1185">Reference proteome</keyword>
<evidence type="ECO:0000313" key="1">
    <source>
        <dbReference type="Proteomes" id="UP000887566"/>
    </source>
</evidence>
<proteinExistence type="predicted"/>
<evidence type="ECO:0000313" key="2">
    <source>
        <dbReference type="WBParaSite" id="PSAMB.scaffold1011size37224.g10374.t1"/>
    </source>
</evidence>
<dbReference type="WBParaSite" id="PSAMB.scaffold1011size37224.g10374.t1">
    <property type="protein sequence ID" value="PSAMB.scaffold1011size37224.g10374.t1"/>
    <property type="gene ID" value="PSAMB.scaffold1011size37224.g10374"/>
</dbReference>
<accession>A0A914UI90</accession>